<evidence type="ECO:0000256" key="1">
    <source>
        <dbReference type="SAM" id="MobiDB-lite"/>
    </source>
</evidence>
<gene>
    <name evidence="4" type="ORF">HMN09_00858800</name>
</gene>
<dbReference type="InterPro" id="IPR009316">
    <property type="entry name" value="COG2"/>
</dbReference>
<evidence type="ECO:0000313" key="4">
    <source>
        <dbReference type="EMBL" id="KAF7304561.1"/>
    </source>
</evidence>
<keyword evidence="5" id="KW-1185">Reference proteome</keyword>
<dbReference type="Proteomes" id="UP000613580">
    <property type="component" value="Unassembled WGS sequence"/>
</dbReference>
<dbReference type="InterPro" id="IPR022803">
    <property type="entry name" value="Ribosomal_uL5_dom_sf"/>
</dbReference>
<dbReference type="Pfam" id="PF12022">
    <property type="entry name" value="COG2_C"/>
    <property type="match status" value="1"/>
</dbReference>
<dbReference type="SUPFAM" id="SSF55282">
    <property type="entry name" value="RL5-like"/>
    <property type="match status" value="1"/>
</dbReference>
<organism evidence="4 5">
    <name type="scientific">Mycena chlorophos</name>
    <name type="common">Agaric fungus</name>
    <name type="synonym">Agaricus chlorophos</name>
    <dbReference type="NCBI Taxonomy" id="658473"/>
    <lineage>
        <taxon>Eukaryota</taxon>
        <taxon>Fungi</taxon>
        <taxon>Dikarya</taxon>
        <taxon>Basidiomycota</taxon>
        <taxon>Agaricomycotina</taxon>
        <taxon>Agaricomycetes</taxon>
        <taxon>Agaricomycetidae</taxon>
        <taxon>Agaricales</taxon>
        <taxon>Marasmiineae</taxon>
        <taxon>Mycenaceae</taxon>
        <taxon>Mycena</taxon>
    </lineage>
</organism>
<feature type="region of interest" description="Disordered" evidence="1">
    <location>
        <begin position="753"/>
        <end position="772"/>
    </location>
</feature>
<dbReference type="AlphaFoldDB" id="A0A8H6W6D6"/>
<evidence type="ECO:0000259" key="3">
    <source>
        <dbReference type="Pfam" id="PF12022"/>
    </source>
</evidence>
<proteinExistence type="predicted"/>
<dbReference type="GO" id="GO:0007030">
    <property type="term" value="P:Golgi organization"/>
    <property type="evidence" value="ECO:0007669"/>
    <property type="project" value="InterPro"/>
</dbReference>
<feature type="domain" description="COG complex component COG2 C-terminal" evidence="3">
    <location>
        <begin position="158"/>
        <end position="451"/>
    </location>
</feature>
<name>A0A8H6W6D6_MYCCL</name>
<dbReference type="InterPro" id="IPR031309">
    <property type="entry name" value="Ribosomal_uL5_C"/>
</dbReference>
<dbReference type="GO" id="GO:0017119">
    <property type="term" value="C:Golgi transport complex"/>
    <property type="evidence" value="ECO:0007669"/>
    <property type="project" value="TreeGrafter"/>
</dbReference>
<dbReference type="EMBL" id="JACAZE010000011">
    <property type="protein sequence ID" value="KAF7304561.1"/>
    <property type="molecule type" value="Genomic_DNA"/>
</dbReference>
<dbReference type="GO" id="GO:0016020">
    <property type="term" value="C:membrane"/>
    <property type="evidence" value="ECO:0007669"/>
    <property type="project" value="InterPro"/>
</dbReference>
<evidence type="ECO:0000313" key="5">
    <source>
        <dbReference type="Proteomes" id="UP000613580"/>
    </source>
</evidence>
<sequence length="936" mass="104288">MKSAAPGSALPPRTPYMHFSSRTPLRFNYSTSTFPYAHLLEDPEDHLARLYNQILTFVERDMTTVMGLAEKIVLKPKPVRKDRSLDGFQIMGNVVWEELGRSIMDELGLVVFAAGRPNEFRKHYEITQAFIRSLEFLAPSAQAVEAMRAHHVYVAFERRWQLPVYFQMRWKEIVGKMEEALANPRVELIKAESQEAFDSVQAAAFWVAITACWSAEVFVPELSHRFWRLTLQFLSRYKTWLVNSLIPDDQQSIIAPTDRQTAESAAADDAIRKQYASILVDARARYEPSAEERVANEETLLQSLASMTAATAPMTSHIVSIVTKRCCDELARVKSLSSTLRAMSNKSMPKNPSHWVSSILRPIKVFFAIGVAQGPGSALKEHFVESYAADIFEGVCQKYIFELTQLKKLEERLRRLNKGKKATSFLFGGGAKEDDGRRDEERIRQQMIIDVEAFGKDAQLLGVALEKSQCYAKLAEMVHEVDVFSAAPATLRPVADDLGVYGASRTLAGILSNDKTFENIIKAQRLKPSQVASVSARLFIPSTLRACLDLSREIIGDHPDVDESLRVLHSLGKDKAQIRGSKETYSWVIVDPGAQKIHQPERGLHYRGHPDDSSFAVADGLNKGLDLSPEIMRPMHDSLSPRAVYITHPSKKEPTPQVRALAGAYTYPTARCALINAVRTSPADPQTAAARLPIPHVNILGRQFSPNRLEDYYYSAVQGNAMYMTYIHEAGPRPPPRHIRLTHDPENPYSKYRANPPVGGNQRGRLPPPADTPENVIRLDKIVVHSFLKQAVASRSNLLGLVMAMPQLTGETKSVGGWIRPNIPVGTKVELKGAPMYDFLAQLVEFVLPRLKDFPGVMLPPPSASEQSPSAVSGVVTMGLDPQALAFFPQIEVNVDSYPKSYGMHIHFVTNATGLGAENRARALLSAFQLPFTRRS</sequence>
<dbReference type="PANTHER" id="PTHR12961:SF0">
    <property type="entry name" value="CONSERVED OLIGOMERIC GOLGI COMPLEX SUBUNIT 2"/>
    <property type="match status" value="1"/>
</dbReference>
<dbReference type="Gene3D" id="3.30.1440.10">
    <property type="match status" value="1"/>
</dbReference>
<evidence type="ECO:0000259" key="2">
    <source>
        <dbReference type="Pfam" id="PF00673"/>
    </source>
</evidence>
<dbReference type="Pfam" id="PF00673">
    <property type="entry name" value="Ribosomal_L5_C"/>
    <property type="match status" value="1"/>
</dbReference>
<dbReference type="InterPro" id="IPR024603">
    <property type="entry name" value="COG_complex_COG2_C"/>
</dbReference>
<comment type="caution">
    <text evidence="4">The sequence shown here is derived from an EMBL/GenBank/DDBJ whole genome shotgun (WGS) entry which is preliminary data.</text>
</comment>
<accession>A0A8H6W6D6</accession>
<feature type="domain" description="Large ribosomal subunit protein uL5 C-terminal" evidence="2">
    <location>
        <begin position="824"/>
        <end position="932"/>
    </location>
</feature>
<protein>
    <submittedName>
        <fullName evidence="4">Conserved oligomeric Golgi complex subunit 2-like</fullName>
    </submittedName>
</protein>
<dbReference type="GO" id="GO:0006891">
    <property type="term" value="P:intra-Golgi vesicle-mediated transport"/>
    <property type="evidence" value="ECO:0007669"/>
    <property type="project" value="TreeGrafter"/>
</dbReference>
<dbReference type="GO" id="GO:0015031">
    <property type="term" value="P:protein transport"/>
    <property type="evidence" value="ECO:0007669"/>
    <property type="project" value="InterPro"/>
</dbReference>
<dbReference type="OrthoDB" id="539541at2759"/>
<reference evidence="4" key="1">
    <citation type="submission" date="2020-05" db="EMBL/GenBank/DDBJ databases">
        <title>Mycena genomes resolve the evolution of fungal bioluminescence.</title>
        <authorList>
            <person name="Tsai I.J."/>
        </authorList>
    </citation>
    <scope>NUCLEOTIDE SEQUENCE</scope>
    <source>
        <strain evidence="4">110903Hualien_Pintung</strain>
    </source>
</reference>
<dbReference type="PANTHER" id="PTHR12961">
    <property type="entry name" value="CONSERVED OLIGOMERIC GOLGI COMPLEX COMPONENT 2"/>
    <property type="match status" value="1"/>
</dbReference>